<dbReference type="OrthoDB" id="117065at2759"/>
<evidence type="ECO:0000313" key="1">
    <source>
        <dbReference type="EMBL" id="KAG6942962.1"/>
    </source>
</evidence>
<dbReference type="Proteomes" id="UP000688947">
    <property type="component" value="Unassembled WGS sequence"/>
</dbReference>
<accession>A0A8T1TK32</accession>
<reference evidence="1" key="1">
    <citation type="submission" date="2021-01" db="EMBL/GenBank/DDBJ databases">
        <title>Phytophthora aleatoria, a newly-described species from Pinus radiata is distinct from Phytophthora cactorum isolates based on comparative genomics.</title>
        <authorList>
            <person name="Mcdougal R."/>
            <person name="Panda P."/>
            <person name="Williams N."/>
            <person name="Studholme D.J."/>
        </authorList>
    </citation>
    <scope>NUCLEOTIDE SEQUENCE</scope>
    <source>
        <strain evidence="1">NZFS 3830</strain>
    </source>
</reference>
<proteinExistence type="predicted"/>
<organism evidence="1 2">
    <name type="scientific">Phytophthora cactorum</name>
    <dbReference type="NCBI Taxonomy" id="29920"/>
    <lineage>
        <taxon>Eukaryota</taxon>
        <taxon>Sar</taxon>
        <taxon>Stramenopiles</taxon>
        <taxon>Oomycota</taxon>
        <taxon>Peronosporomycetes</taxon>
        <taxon>Peronosporales</taxon>
        <taxon>Peronosporaceae</taxon>
        <taxon>Phytophthora</taxon>
    </lineage>
</organism>
<evidence type="ECO:0000313" key="2">
    <source>
        <dbReference type="Proteomes" id="UP000688947"/>
    </source>
</evidence>
<protein>
    <submittedName>
        <fullName evidence="1">Uncharacterized protein</fullName>
    </submittedName>
</protein>
<comment type="caution">
    <text evidence="1">The sequence shown here is derived from an EMBL/GenBank/DDBJ whole genome shotgun (WGS) entry which is preliminary data.</text>
</comment>
<gene>
    <name evidence="1" type="ORF">JG687_00018753</name>
</gene>
<dbReference type="AlphaFoldDB" id="A0A8T1TK32"/>
<name>A0A8T1TK32_9STRA</name>
<sequence>MVIHDGFHPPNQFEMILFLHEGYPHLFGKENWERSLVSVATEPNDEHVKVWIQMQYSEAIVMNDLGMDEW</sequence>
<dbReference type="EMBL" id="JAENGZ010002744">
    <property type="protein sequence ID" value="KAG6942962.1"/>
    <property type="molecule type" value="Genomic_DNA"/>
</dbReference>